<keyword evidence="2" id="KW-0808">Transferase</keyword>
<keyword evidence="2" id="KW-0012">Acyltransferase</keyword>
<dbReference type="Proteomes" id="UP001596170">
    <property type="component" value="Unassembled WGS sequence"/>
</dbReference>
<dbReference type="SUPFAM" id="SSF55729">
    <property type="entry name" value="Acyl-CoA N-acyltransferases (Nat)"/>
    <property type="match status" value="1"/>
</dbReference>
<dbReference type="EC" id="2.3.-.-" evidence="2"/>
<comment type="caution">
    <text evidence="2">The sequence shown here is derived from an EMBL/GenBank/DDBJ whole genome shotgun (WGS) entry which is preliminary data.</text>
</comment>
<evidence type="ECO:0000259" key="1">
    <source>
        <dbReference type="PROSITE" id="PS51186"/>
    </source>
</evidence>
<dbReference type="InterPro" id="IPR000182">
    <property type="entry name" value="GNAT_dom"/>
</dbReference>
<evidence type="ECO:0000313" key="3">
    <source>
        <dbReference type="Proteomes" id="UP001596170"/>
    </source>
</evidence>
<dbReference type="CDD" id="cd04301">
    <property type="entry name" value="NAT_SF"/>
    <property type="match status" value="1"/>
</dbReference>
<dbReference type="EMBL" id="JBHSRI010000006">
    <property type="protein sequence ID" value="MFC6038988.1"/>
    <property type="molecule type" value="Genomic_DNA"/>
</dbReference>
<protein>
    <submittedName>
        <fullName evidence="2">GNAT family N-acetyltransferase</fullName>
        <ecNumber evidence="2">2.3.-.-</ecNumber>
    </submittedName>
</protein>
<organism evidence="2 3">
    <name type="scientific">Paenisporosarcina macmurdoensis</name>
    <dbReference type="NCBI Taxonomy" id="212659"/>
    <lineage>
        <taxon>Bacteria</taxon>
        <taxon>Bacillati</taxon>
        <taxon>Bacillota</taxon>
        <taxon>Bacilli</taxon>
        <taxon>Bacillales</taxon>
        <taxon>Caryophanaceae</taxon>
        <taxon>Paenisporosarcina</taxon>
    </lineage>
</organism>
<keyword evidence="3" id="KW-1185">Reference proteome</keyword>
<feature type="domain" description="N-acetyltransferase" evidence="1">
    <location>
        <begin position="3"/>
        <end position="158"/>
    </location>
</feature>
<dbReference type="GO" id="GO:0016746">
    <property type="term" value="F:acyltransferase activity"/>
    <property type="evidence" value="ECO:0007669"/>
    <property type="project" value="UniProtKB-KW"/>
</dbReference>
<evidence type="ECO:0000313" key="2">
    <source>
        <dbReference type="EMBL" id="MFC6038988.1"/>
    </source>
</evidence>
<dbReference type="Gene3D" id="3.40.630.30">
    <property type="match status" value="1"/>
</dbReference>
<accession>A0ABW1L780</accession>
<dbReference type="InterPro" id="IPR016181">
    <property type="entry name" value="Acyl_CoA_acyltransferase"/>
</dbReference>
<gene>
    <name evidence="2" type="ORF">ACFPYN_05910</name>
</gene>
<reference evidence="3" key="1">
    <citation type="journal article" date="2019" name="Int. J. Syst. Evol. Microbiol.">
        <title>The Global Catalogue of Microorganisms (GCM) 10K type strain sequencing project: providing services to taxonomists for standard genome sequencing and annotation.</title>
        <authorList>
            <consortium name="The Broad Institute Genomics Platform"/>
            <consortium name="The Broad Institute Genome Sequencing Center for Infectious Disease"/>
            <person name="Wu L."/>
            <person name="Ma J."/>
        </authorList>
    </citation>
    <scope>NUCLEOTIDE SEQUENCE [LARGE SCALE GENOMIC DNA]</scope>
    <source>
        <strain evidence="3">CCUG 54527</strain>
    </source>
</reference>
<dbReference type="PROSITE" id="PS51186">
    <property type="entry name" value="GNAT"/>
    <property type="match status" value="1"/>
</dbReference>
<dbReference type="Pfam" id="PF00583">
    <property type="entry name" value="Acetyltransf_1"/>
    <property type="match status" value="1"/>
</dbReference>
<dbReference type="RefSeq" id="WP_377733089.1">
    <property type="nucleotide sequence ID" value="NZ_JBHSRI010000006.1"/>
</dbReference>
<proteinExistence type="predicted"/>
<sequence length="158" mass="18302">MVVTLEKAVEKDANAIFSMQVNAFKPLLEKYQDFNTNPANETIDRVVTRINNPSGDFYKILVDEILVGAIYIFWKEQTQFWISPMFILSKYQGQGLAQEAITLVEKLFPHATSWELATIIEEERNCYLYEKSGYIKTGVIKKINDNTTLGFYKKIMRN</sequence>
<name>A0ABW1L780_9BACL</name>